<comment type="caution">
    <text evidence="6">The sequence shown here is derived from an EMBL/GenBank/DDBJ whole genome shotgun (WGS) entry which is preliminary data.</text>
</comment>
<reference evidence="6 7" key="1">
    <citation type="journal article" date="2016" name="PLoS Pathog.">
        <title>Biosynthesis of antibiotic leucinostatins in bio-control fungus Purpureocillium lilacinum and their inhibition on phytophthora revealed by genome mining.</title>
        <authorList>
            <person name="Wang G."/>
            <person name="Liu Z."/>
            <person name="Lin R."/>
            <person name="Li E."/>
            <person name="Mao Z."/>
            <person name="Ling J."/>
            <person name="Yang Y."/>
            <person name="Yin W.B."/>
            <person name="Xie B."/>
        </authorList>
    </citation>
    <scope>NUCLEOTIDE SEQUENCE [LARGE SCALE GENOMIC DNA]</scope>
    <source>
        <strain evidence="6">170</strain>
    </source>
</reference>
<dbReference type="Proteomes" id="UP000078397">
    <property type="component" value="Unassembled WGS sequence"/>
</dbReference>
<evidence type="ECO:0000313" key="7">
    <source>
        <dbReference type="Proteomes" id="UP000078397"/>
    </source>
</evidence>
<dbReference type="CDD" id="cd07730">
    <property type="entry name" value="metallo-hydrolase-like_MBL-fold"/>
    <property type="match status" value="1"/>
</dbReference>
<keyword evidence="7" id="KW-1185">Reference proteome</keyword>
<evidence type="ECO:0000256" key="3">
    <source>
        <dbReference type="ARBA" id="ARBA00022801"/>
    </source>
</evidence>
<evidence type="ECO:0000256" key="2">
    <source>
        <dbReference type="ARBA" id="ARBA00022723"/>
    </source>
</evidence>
<dbReference type="Gene3D" id="3.60.15.10">
    <property type="entry name" value="Ribonuclease Z/Hydroxyacylglutathione hydrolase-like"/>
    <property type="match status" value="1"/>
</dbReference>
<dbReference type="EMBL" id="LSBJ02000003">
    <property type="protein sequence ID" value="OAQ67595.1"/>
    <property type="molecule type" value="Genomic_DNA"/>
</dbReference>
<gene>
    <name evidence="6" type="ORF">VFPPC_03969</name>
</gene>
<dbReference type="InterPro" id="IPR001279">
    <property type="entry name" value="Metallo-B-lactamas"/>
</dbReference>
<comment type="similarity">
    <text evidence="1">Belongs to the metallo-beta-lactamase superfamily.</text>
</comment>
<dbReference type="GO" id="GO:0046872">
    <property type="term" value="F:metal ion binding"/>
    <property type="evidence" value="ECO:0007669"/>
    <property type="project" value="UniProtKB-KW"/>
</dbReference>
<evidence type="ECO:0000259" key="5">
    <source>
        <dbReference type="Pfam" id="PF00753"/>
    </source>
</evidence>
<keyword evidence="4" id="KW-0862">Zinc</keyword>
<dbReference type="PANTHER" id="PTHR42978">
    <property type="entry name" value="QUORUM-QUENCHING LACTONASE YTNP-RELATED-RELATED"/>
    <property type="match status" value="1"/>
</dbReference>
<feature type="domain" description="Metallo-beta-lactamase" evidence="5">
    <location>
        <begin position="61"/>
        <end position="207"/>
    </location>
</feature>
<dbReference type="STRING" id="1380566.A0A179FPQ2"/>
<organism evidence="6 7">
    <name type="scientific">Pochonia chlamydosporia 170</name>
    <dbReference type="NCBI Taxonomy" id="1380566"/>
    <lineage>
        <taxon>Eukaryota</taxon>
        <taxon>Fungi</taxon>
        <taxon>Dikarya</taxon>
        <taxon>Ascomycota</taxon>
        <taxon>Pezizomycotina</taxon>
        <taxon>Sordariomycetes</taxon>
        <taxon>Hypocreomycetidae</taxon>
        <taxon>Hypocreales</taxon>
        <taxon>Clavicipitaceae</taxon>
        <taxon>Pochonia</taxon>
    </lineage>
</organism>
<dbReference type="GO" id="GO:0016787">
    <property type="term" value="F:hydrolase activity"/>
    <property type="evidence" value="ECO:0007669"/>
    <property type="project" value="UniProtKB-KW"/>
</dbReference>
<evidence type="ECO:0000256" key="4">
    <source>
        <dbReference type="ARBA" id="ARBA00022833"/>
    </source>
</evidence>
<name>A0A179FPQ2_METCM</name>
<proteinExistence type="inferred from homology"/>
<dbReference type="GeneID" id="28847391"/>
<dbReference type="PANTHER" id="PTHR42978:SF5">
    <property type="entry name" value="METALLO-BETA-LACTAMASE DOMAIN-CONTAINING PROTEIN"/>
    <property type="match status" value="1"/>
</dbReference>
<dbReference type="InterPro" id="IPR051013">
    <property type="entry name" value="MBL_superfamily_lactonases"/>
</dbReference>
<dbReference type="InterPro" id="IPR036866">
    <property type="entry name" value="RibonucZ/Hydroxyglut_hydro"/>
</dbReference>
<sequence length="358" mass="39779">MASFVEIPPSKSTVTVSIIHANAWVNKIPCSSFFNPAYIGLDTFDICSYSFLISHDNGSRKRHVLFDLGIRKDWESYSPFLAQRLKDWGAEVKVGQHVAENLQEHGFNLRDAEAIILSHTHWDHVGNPATFPLSTKLIVGPGIVREFIPGWPTASKSPLRGIDIAGREVLSLETHDFKSKVGGFRALDYFGDGSFYILNAPGHATGHLNALARTTSNPDTFIPPAADSVHLGGELRPTSLLPLPAVVDIPGMGCRPCYTKELLHIHPLQSATKSFLRLDPSVPTDLESAEKTVELLKAFDADERFLIIFSHDTSIFDILQYYPKTANGWKVKCWKERGRWTFLADIKKAVTKAQMGIK</sequence>
<dbReference type="Pfam" id="PF00753">
    <property type="entry name" value="Lactamase_B"/>
    <property type="match status" value="1"/>
</dbReference>
<evidence type="ECO:0000256" key="1">
    <source>
        <dbReference type="ARBA" id="ARBA00007749"/>
    </source>
</evidence>
<dbReference type="AlphaFoldDB" id="A0A179FPQ2"/>
<accession>A0A179FPQ2</accession>
<dbReference type="KEGG" id="pchm:VFPPC_03969"/>
<evidence type="ECO:0000313" key="6">
    <source>
        <dbReference type="EMBL" id="OAQ67595.1"/>
    </source>
</evidence>
<dbReference type="RefSeq" id="XP_018144445.1">
    <property type="nucleotide sequence ID" value="XM_018283397.1"/>
</dbReference>
<protein>
    <submittedName>
        <fullName evidence="6">Metallo-hydrolase/oxidoreductase</fullName>
    </submittedName>
</protein>
<dbReference type="OrthoDB" id="10250730at2759"/>
<keyword evidence="3" id="KW-0378">Hydrolase</keyword>
<keyword evidence="2" id="KW-0479">Metal-binding</keyword>
<dbReference type="SUPFAM" id="SSF56281">
    <property type="entry name" value="Metallo-hydrolase/oxidoreductase"/>
    <property type="match status" value="1"/>
</dbReference>